<keyword evidence="2" id="KW-0472">Membrane</keyword>
<evidence type="ECO:0000313" key="3">
    <source>
        <dbReference type="EMBL" id="GHJ88816.1"/>
    </source>
</evidence>
<feature type="compositionally biased region" description="Polar residues" evidence="1">
    <location>
        <begin position="165"/>
        <end position="179"/>
    </location>
</feature>
<feature type="compositionally biased region" description="Basic and acidic residues" evidence="1">
    <location>
        <begin position="721"/>
        <end position="732"/>
    </location>
</feature>
<organism evidence="3 4">
    <name type="scientific">Naganishia liquefaciens</name>
    <dbReference type="NCBI Taxonomy" id="104408"/>
    <lineage>
        <taxon>Eukaryota</taxon>
        <taxon>Fungi</taxon>
        <taxon>Dikarya</taxon>
        <taxon>Basidiomycota</taxon>
        <taxon>Agaricomycotina</taxon>
        <taxon>Tremellomycetes</taxon>
        <taxon>Filobasidiales</taxon>
        <taxon>Filobasidiaceae</taxon>
        <taxon>Naganishia</taxon>
    </lineage>
</organism>
<feature type="region of interest" description="Disordered" evidence="1">
    <location>
        <begin position="799"/>
        <end position="831"/>
    </location>
</feature>
<protein>
    <submittedName>
        <fullName evidence="3">Uncharacterized protein</fullName>
    </submittedName>
</protein>
<feature type="transmembrane region" description="Helical" evidence="2">
    <location>
        <begin position="1426"/>
        <end position="1446"/>
    </location>
</feature>
<feature type="compositionally biased region" description="Polar residues" evidence="1">
    <location>
        <begin position="1477"/>
        <end position="1487"/>
    </location>
</feature>
<feature type="compositionally biased region" description="Basic and acidic residues" evidence="1">
    <location>
        <begin position="971"/>
        <end position="983"/>
    </location>
</feature>
<proteinExistence type="predicted"/>
<keyword evidence="2" id="KW-1133">Transmembrane helix</keyword>
<dbReference type="Proteomes" id="UP000620104">
    <property type="component" value="Unassembled WGS sequence"/>
</dbReference>
<evidence type="ECO:0000313" key="4">
    <source>
        <dbReference type="Proteomes" id="UP000620104"/>
    </source>
</evidence>
<comment type="caution">
    <text evidence="3">The sequence shown here is derived from an EMBL/GenBank/DDBJ whole genome shotgun (WGS) entry which is preliminary data.</text>
</comment>
<feature type="compositionally biased region" description="Acidic residues" evidence="1">
    <location>
        <begin position="196"/>
        <end position="206"/>
    </location>
</feature>
<feature type="compositionally biased region" description="Polar residues" evidence="1">
    <location>
        <begin position="1347"/>
        <end position="1362"/>
    </location>
</feature>
<feature type="compositionally biased region" description="Polar residues" evidence="1">
    <location>
        <begin position="1096"/>
        <end position="1111"/>
    </location>
</feature>
<gene>
    <name evidence="3" type="ORF">NliqN6_5218</name>
</gene>
<feature type="region of interest" description="Disordered" evidence="1">
    <location>
        <begin position="852"/>
        <end position="890"/>
    </location>
</feature>
<feature type="region of interest" description="Disordered" evidence="1">
    <location>
        <begin position="356"/>
        <end position="481"/>
    </location>
</feature>
<evidence type="ECO:0000256" key="2">
    <source>
        <dbReference type="SAM" id="Phobius"/>
    </source>
</evidence>
<keyword evidence="2" id="KW-0812">Transmembrane</keyword>
<feature type="compositionally biased region" description="Basic and acidic residues" evidence="1">
    <location>
        <begin position="267"/>
        <end position="280"/>
    </location>
</feature>
<evidence type="ECO:0000256" key="1">
    <source>
        <dbReference type="SAM" id="MobiDB-lite"/>
    </source>
</evidence>
<feature type="compositionally biased region" description="Low complexity" evidence="1">
    <location>
        <begin position="365"/>
        <end position="384"/>
    </location>
</feature>
<feature type="region of interest" description="Disordered" evidence="1">
    <location>
        <begin position="496"/>
        <end position="537"/>
    </location>
</feature>
<feature type="region of interest" description="Disordered" evidence="1">
    <location>
        <begin position="971"/>
        <end position="1027"/>
    </location>
</feature>
<feature type="transmembrane region" description="Helical" evidence="2">
    <location>
        <begin position="1508"/>
        <end position="1531"/>
    </location>
</feature>
<name>A0A8H3TWE2_9TREE</name>
<feature type="compositionally biased region" description="Low complexity" evidence="1">
    <location>
        <begin position="809"/>
        <end position="820"/>
    </location>
</feature>
<feature type="compositionally biased region" description="Low complexity" evidence="1">
    <location>
        <begin position="405"/>
        <end position="416"/>
    </location>
</feature>
<feature type="region of interest" description="Disordered" evidence="1">
    <location>
        <begin position="1477"/>
        <end position="1497"/>
    </location>
</feature>
<feature type="region of interest" description="Disordered" evidence="1">
    <location>
        <begin position="1096"/>
        <end position="1115"/>
    </location>
</feature>
<sequence>MQIHYPHRPIYTDDSLSLTPPPPTILQQRLATPPTSPEAYTPPVASTEAANKRLRNSKSFPLISATNRINAAPAKTRSTEEKSSNDVFESSSSRSSKSLGRKESRGILRDDLGNSKGADRGSRLGAGLSERGLKKKTSFQKGLGGRQVRLKRSENSTRSLRSEFQLKSGTPPKTNVSRTGTRRDSRQEAQSTIDDSTPDFSEEEVVLEVQGRVKESKSCGVDSIQNSGMAPIPRSHSDPLSSAQGPVLDVVKREEHLSQNAEDSDDEAKKHDPREVFSKERFLRRHSRDFGHLHAHLATTTMSPGGGVPITVEEPEDTMEQLVSAVPEVDLAAARREGREKRRSWALYRAGLVSPVPSAGPEVLPSTPHSAPAASASHAIGGAPNPAATGRAGHHRRLSSFVTGAHHPSLASPASSDTITAGPPSALPRQKVMSGGFKPLTLVAVTKGGSPGSPADAADRSHRRSRWSICSSGTPPAVEKTVPGDEIEELSIIEEGASEKSRGSIVRPRHSGQSRASLSSLPAHLRTHSSSTTSSSLSSLGAIINNGSPSKSSSSCSSGGEHLGGPRVLSGEAFNFRMSVGSRRQQRISLEDAFETTGYTAHGDGNQSYSGTFGFRTLQTDSSATLRGGRYAPKQVDPEVALASDDKHARAVRRRARAFLVAGLKLEEGSLFREEASVHVVDHNQTDASKRGGVVIEQPPALEDAPILRESKTRKRYSMMRAEKTTPQHVERPAQAARGTLATRSSNPSLVPRDGDIGSAASSTISYHTALEGRISDAPASETSSIHRDVLEMLDEHVQSANHQDRHSVSPITSSSASTTGRSPEIETNHQDSRAIANGIMIAVYDPMGHARQPSLSSYQDSVVPERPSVTRDNSQGSSSDHHSDEREMDSLELERRLFFNHPLNEPPTMRSVRKVKSDFGLSAGQIALPHGRSMSRPTSPVIIHEDAAGASPGRPTKTNWSKGVRQWWRDETKADAENETERGFGLGRGGDESKIPVSSLPPETGQAKGKMVNAPAATPNPPLKEKRSWQPFLTALTGGKDRILEKVSQESLVPSRLAQSLRRASEQESIPQATPIMTLDPPFMERSLEACSAESTPGMTTISTPSTSHWLSPLPLPMPLTARTRDRYSPFSATSFSPQTPEHHIKSPGIIMRASGIHQDLRQPLGQPALSLDDGKQTPFSDSRNILSPTPGISPNEPLHHRHNALNATDRLQPSVFMSPTGLGIQPPAPIHLSARKVKSMQDLHASSLEERTRIDEQGRDTRGPLHGLGLHVGWAEDVNRKGKEKANAIADDTESENKLHHQASQLLQLRMAAQNEAHLVPPLLSSSLGRRPAVGILTSAALSPTTSQSPTMYRSPSATTVGEPWKADARPEAVAPRGDEDTMLDSSITPIYHSPACGRMANPSHRDSQAMINMHCRELQPAKLFFLLGFLLGPWVWLLGGWALSPAGYFSSSTNAIHLGLSWQHAQAARLRRQTVSPASASTSKRPMLPPMTRDEPDKWVKRNRWAAVASAGIFIPAMCVGFASIGALL</sequence>
<feature type="region of interest" description="Disordered" evidence="1">
    <location>
        <begin position="1"/>
        <end position="280"/>
    </location>
</feature>
<feature type="compositionally biased region" description="Basic and acidic residues" evidence="1">
    <location>
        <begin position="100"/>
        <end position="122"/>
    </location>
</feature>
<reference evidence="3" key="1">
    <citation type="submission" date="2020-07" db="EMBL/GenBank/DDBJ databases">
        <title>Draft Genome Sequence of a Deep-Sea Yeast, Naganishia (Cryptococcus) liquefaciens strain N6.</title>
        <authorList>
            <person name="Han Y.W."/>
            <person name="Kajitani R."/>
            <person name="Morimoto H."/>
            <person name="Parhat M."/>
            <person name="Tsubouchi H."/>
            <person name="Bakenova O."/>
            <person name="Ogata M."/>
            <person name="Argunhan B."/>
            <person name="Aoki R."/>
            <person name="Kajiwara S."/>
            <person name="Itoh T."/>
            <person name="Iwasaki H."/>
        </authorList>
    </citation>
    <scope>NUCLEOTIDE SEQUENCE</scope>
    <source>
        <strain evidence="3">N6</strain>
    </source>
</reference>
<feature type="compositionally biased region" description="Basic and acidic residues" evidence="1">
    <location>
        <begin position="880"/>
        <end position="890"/>
    </location>
</feature>
<dbReference type="OrthoDB" id="2590513at2759"/>
<feature type="region of interest" description="Disordered" evidence="1">
    <location>
        <begin position="721"/>
        <end position="759"/>
    </location>
</feature>
<feature type="region of interest" description="Disordered" evidence="1">
    <location>
        <begin position="1347"/>
        <end position="1387"/>
    </location>
</feature>
<feature type="compositionally biased region" description="Low complexity" evidence="1">
    <location>
        <begin position="85"/>
        <end position="98"/>
    </location>
</feature>
<accession>A0A8H3TWE2</accession>
<dbReference type="EMBL" id="BLZA01000032">
    <property type="protein sequence ID" value="GHJ88816.1"/>
    <property type="molecule type" value="Genomic_DNA"/>
</dbReference>
<feature type="compositionally biased region" description="Basic and acidic residues" evidence="1">
    <location>
        <begin position="799"/>
        <end position="808"/>
    </location>
</feature>
<keyword evidence="4" id="KW-1185">Reference proteome</keyword>